<evidence type="ECO:0000313" key="3">
    <source>
        <dbReference type="Proteomes" id="UP000290942"/>
    </source>
</evidence>
<dbReference type="AlphaFoldDB" id="A0A449A9C8"/>
<dbReference type="InterPro" id="IPR022496">
    <property type="entry name" value="T6A_TsaB"/>
</dbReference>
<dbReference type="EMBL" id="LR214970">
    <property type="protein sequence ID" value="VEU60824.1"/>
    <property type="molecule type" value="Genomic_DNA"/>
</dbReference>
<dbReference type="NCBIfam" id="TIGR03725">
    <property type="entry name" value="T6A_YeaZ"/>
    <property type="match status" value="1"/>
</dbReference>
<dbReference type="GO" id="GO:0002949">
    <property type="term" value="P:tRNA threonylcarbamoyladenosine modification"/>
    <property type="evidence" value="ECO:0007669"/>
    <property type="project" value="InterPro"/>
</dbReference>
<dbReference type="InterPro" id="IPR000905">
    <property type="entry name" value="Gcp-like_dom"/>
</dbReference>
<organism evidence="2 3">
    <name type="scientific">Mycoplasmopsis bovigenitalium</name>
    <dbReference type="NCBI Taxonomy" id="2112"/>
    <lineage>
        <taxon>Bacteria</taxon>
        <taxon>Bacillati</taxon>
        <taxon>Mycoplasmatota</taxon>
        <taxon>Mycoplasmoidales</taxon>
        <taxon>Metamycoplasmataceae</taxon>
        <taxon>Mycoplasmopsis</taxon>
    </lineage>
</organism>
<dbReference type="InterPro" id="IPR043129">
    <property type="entry name" value="ATPase_NBD"/>
</dbReference>
<dbReference type="Pfam" id="PF00814">
    <property type="entry name" value="TsaD"/>
    <property type="match status" value="1"/>
</dbReference>
<gene>
    <name evidence="2" type="ORF">NCTC10122_00426</name>
</gene>
<evidence type="ECO:0000313" key="2">
    <source>
        <dbReference type="EMBL" id="VEU60824.1"/>
    </source>
</evidence>
<sequence>MKLFLDTSNDDFVIALFDNNSNKLNSYIIENQPKKVPLIPQYVQKILIENNIKINDINDFYINLGPGFFTGVRISLVFLRTIALMTNANIHTISSMQILAKQNPWKKAFSINAAGGKVYKYLTNNNIFSIENIKIEQLENQEIDFINYENLIENFQDYSSLFTMHKDLMNIEPYYIKSPQIGVKK</sequence>
<dbReference type="RefSeq" id="WP_129687720.1">
    <property type="nucleotide sequence ID" value="NZ_LR214970.1"/>
</dbReference>
<accession>A0A449A9C8</accession>
<proteinExistence type="predicted"/>
<dbReference type="Gene3D" id="3.30.420.40">
    <property type="match status" value="1"/>
</dbReference>
<dbReference type="Proteomes" id="UP000290942">
    <property type="component" value="Chromosome"/>
</dbReference>
<reference evidence="2 3" key="1">
    <citation type="submission" date="2019-01" db="EMBL/GenBank/DDBJ databases">
        <authorList>
            <consortium name="Pathogen Informatics"/>
        </authorList>
    </citation>
    <scope>NUCLEOTIDE SEQUENCE [LARGE SCALE GENOMIC DNA]</scope>
    <source>
        <strain evidence="2 3">NCTC10122</strain>
    </source>
</reference>
<protein>
    <submittedName>
        <fullName evidence="2">Molecular chaperone</fullName>
    </submittedName>
</protein>
<name>A0A449A9C8_9BACT</name>
<evidence type="ECO:0000259" key="1">
    <source>
        <dbReference type="Pfam" id="PF00814"/>
    </source>
</evidence>
<dbReference type="SUPFAM" id="SSF53067">
    <property type="entry name" value="Actin-like ATPase domain"/>
    <property type="match status" value="1"/>
</dbReference>
<feature type="domain" description="Gcp-like" evidence="1">
    <location>
        <begin position="39"/>
        <end position="106"/>
    </location>
</feature>